<feature type="region of interest" description="Disordered" evidence="1">
    <location>
        <begin position="666"/>
        <end position="689"/>
    </location>
</feature>
<feature type="compositionally biased region" description="Basic and acidic residues" evidence="1">
    <location>
        <begin position="384"/>
        <end position="394"/>
    </location>
</feature>
<feature type="region of interest" description="Disordered" evidence="1">
    <location>
        <begin position="357"/>
        <end position="404"/>
    </location>
</feature>
<reference evidence="2" key="1">
    <citation type="submission" date="2024-06" db="EMBL/GenBank/DDBJ databases">
        <authorList>
            <person name="Liu X."/>
            <person name="Lenzi L."/>
            <person name="Haldenby T S."/>
            <person name="Uol C."/>
        </authorList>
    </citation>
    <scope>NUCLEOTIDE SEQUENCE</scope>
</reference>
<gene>
    <name evidence="2" type="ORF">CDAUBV1_LOCUS4216</name>
</gene>
<dbReference type="EMBL" id="CAXLJL010000101">
    <property type="protein sequence ID" value="CAL5131708.1"/>
    <property type="molecule type" value="Genomic_DNA"/>
</dbReference>
<evidence type="ECO:0000256" key="1">
    <source>
        <dbReference type="SAM" id="MobiDB-lite"/>
    </source>
</evidence>
<proteinExistence type="predicted"/>
<dbReference type="Proteomes" id="UP001497525">
    <property type="component" value="Unassembled WGS sequence"/>
</dbReference>
<sequence length="1943" mass="215817">MELKSRRSSTRECGTYDPKSAFFSFRSNDVNCLLGYDVQGCKQLYKSHVNQPVERSHFVRKTHCVACQCRCINDELCLNCAQRGHRTRSVNECRESQASYSENGSDVYQIRSATPTSCHSYCESWGSNRSRHRCESRTGQFINFIFKDKQTLDNCKKEYSEDKWNFQEKENPIDFLGGDEQKCTPFAKANYKLPHDKYGPYCCIRSQSKLDKRNSITSHPSVPTERRQKTRIPSVPITSYLISPHQERSDGIYAVTYIYQPGAAHLTGQFGERIDPYRSGHPAGSELSGPYEVFYPYSVSPTCKQSQGECVSSETSRSCLISADCSAMGLRKLSCCSKPNRRGSLRSKYRDIRLKMSSSAEVDNRRSLSRKNWSKKPTLLPRSESVEKSSEIKSKPGLQKGTPIAKPMVRRGSAKRAYTGAAKGQGIRYGKLQAKRIRESPLYSDSSADVRPQVTGVTGGDHRTQLPQTNIHPVSQGLGRVEMEVSAKPEMRKGIRSQKQSSLKAAVIPTNNQFHPKNISASFVKEMQELGMSPSLNKLDTVPAYDNLEAKDIGNKNAQISTEELEGSLKASEPFIDSPSPNNRNITPGYDNIEVKDTNKIAQLFSEDLKESPKPSELLIDSPSEKYPGFPAVDNYRTIGGSDNQLLVPLKSGSASPNDECKTLSYSDTAPQNIPESAADDTVSTFKRHDETSLPRPVISDEKALCERYVSSEKAILLSGTENNVYADDSKSKPSGIAQEKMINIKTTEPLDESRPPQQTPNLKQSDIISELVVNSGIVPQAATTSSVPTDKHDVEMCSNQATNTIEFHVLSSLGTRSERDGKISSLHENKPVIQPKIMWELEPKSASPHDNTDEGVSYISSVSAPPPTMEDMSKESIPTPKLMNNLQPTVDNKSDDILSGTHDPLSSVPEEMFPDFEGGLIDEIQPFEGKVDSNLAPHVSPIDSALDEHPASHTKTLGGANKEDFTSPATFEFSKRDLSPISTEEEQEAPKKYVIQSATPLEAKSCLSSSVSISTKLVLAKELCEKMGPNGSRWVVLEHPAPGEAKTEVTEIDPAVELDKLYLSGISDGNTSIKYTDGVVSPGDGTTPSGGTQPAFKINVGKGWPQKVSAVPMEQTLYDSCCEQGGGQAPERSSSSDVCCINVDIHSYITTGKCGDPQDSTNKEVMMSSDPGHGGYGWSGQGCVVNVDTTVSLGGKGREPRAATTINIQRCNRQTGDLQDPLDPARTPSPGVVNYATSSHTAEDPRSPTGNSNSTLLRTSPFNWSQRKIDFGEYRAPAVNDQEVSVARVSTRDVTNTFRNSEKQFAMDHEHFPTQTIATPKTGDPVSEMNSDESMQVRYHTLDDNTNFGQNQNEYYPNPAGVLVELNNKSGHIAPLNYVRYSTEGRNGQVIDLFTQKSSIPEFPGMDYPQQSNSIVTNDVSRPSTAGVSSAVSSIPNEVLSVTSSTLSNSTVSTDQGTNYHFFTSDLASRGVKRRTFSGIKERLDKSLVPREPQVKNLACLPEKNQVCAELSRTIVCSLSDMTHSSLTHATILKNAALNDQSEWQMRLFRKRKTPDWEAQGLIVIDHKPGQYSQNSSEPKLQSGPRPQHTINSNLYFDKQAIYVRGETKDYPPSIIQQVYQNQENTEHSLRHSSTKAFPAEQHGKIVPRHEHYVPSLHGTVKNMVFNSNKITPEAQEILINIRDTIRMAMEDLVALESQVLNMNFRPCEAITEHLVSIPELLNALLEHLHYSPAEYDLVQLASGLNSLINQISCDPVTILFHLVELGYRLHELAMLFGSDLLPDDLPRIVHAIQSKLHRMKIGHVTRQYMHVPQTSDYIITPYTKSRQLLRLEEECKCQVNLIHPEDPRAIYCPHGYRTIEVVYDEERGRHEAFFRRLNHIINPRRDTVRMTATIVRQINGKEFTMTAEDANELLNCDVRPRYRDVRAIILSAGKTFFSSRP</sequence>
<evidence type="ECO:0000313" key="3">
    <source>
        <dbReference type="Proteomes" id="UP001497525"/>
    </source>
</evidence>
<feature type="compositionally biased region" description="Polar residues" evidence="1">
    <location>
        <begin position="1249"/>
        <end position="1259"/>
    </location>
</feature>
<feature type="region of interest" description="Disordered" evidence="1">
    <location>
        <begin position="1570"/>
        <end position="1589"/>
    </location>
</feature>
<name>A0AAV2T2N4_CALDB</name>
<comment type="caution">
    <text evidence="2">The sequence shown here is derived from an EMBL/GenBank/DDBJ whole genome shotgun (WGS) entry which is preliminary data.</text>
</comment>
<protein>
    <submittedName>
        <fullName evidence="2">Uncharacterized protein</fullName>
    </submittedName>
</protein>
<feature type="compositionally biased region" description="Polar residues" evidence="1">
    <location>
        <begin position="1572"/>
        <end position="1581"/>
    </location>
</feature>
<organism evidence="2 3">
    <name type="scientific">Calicophoron daubneyi</name>
    <name type="common">Rumen fluke</name>
    <name type="synonym">Paramphistomum daubneyi</name>
    <dbReference type="NCBI Taxonomy" id="300641"/>
    <lineage>
        <taxon>Eukaryota</taxon>
        <taxon>Metazoa</taxon>
        <taxon>Spiralia</taxon>
        <taxon>Lophotrochozoa</taxon>
        <taxon>Platyhelminthes</taxon>
        <taxon>Trematoda</taxon>
        <taxon>Digenea</taxon>
        <taxon>Plagiorchiida</taxon>
        <taxon>Pronocephalata</taxon>
        <taxon>Paramphistomoidea</taxon>
        <taxon>Paramphistomidae</taxon>
        <taxon>Calicophoron</taxon>
    </lineage>
</organism>
<feature type="compositionally biased region" description="Polar residues" evidence="1">
    <location>
        <begin position="666"/>
        <end position="675"/>
    </location>
</feature>
<feature type="region of interest" description="Disordered" evidence="1">
    <location>
        <begin position="1214"/>
        <end position="1259"/>
    </location>
</feature>
<feature type="region of interest" description="Disordered" evidence="1">
    <location>
        <begin position="565"/>
        <end position="590"/>
    </location>
</feature>
<evidence type="ECO:0000313" key="2">
    <source>
        <dbReference type="EMBL" id="CAL5131708.1"/>
    </source>
</evidence>
<accession>A0AAV2T2N4</accession>